<dbReference type="Gene3D" id="2.40.50.140">
    <property type="entry name" value="Nucleic acid-binding proteins"/>
    <property type="match status" value="4"/>
</dbReference>
<comment type="caution">
    <text evidence="11">The sequence shown here is derived from an EMBL/GenBank/DDBJ whole genome shotgun (WGS) entry which is preliminary data.</text>
</comment>
<keyword evidence="8" id="KW-0414">Isoprene biosynthesis</keyword>
<feature type="binding site" evidence="8">
    <location>
        <position position="223"/>
    </location>
    <ligand>
        <name>(2E)-4-hydroxy-3-methylbut-2-enyl diphosphate</name>
        <dbReference type="ChEBI" id="CHEBI:128753"/>
    </ligand>
</feature>
<sequence>MKRITVAKTAGFCFGVRRAVDAAFAEARSGTPACTLGELIHNPRIVEELARAGVRVIESPAENTDGRTVIIRSHGVPPQVYEELAASGARVVDATCPYVEKLHRLAAEHSGESVTLIAGDPSHPEVVGIAGFCEGETHIFRSAEELDKIIPILDNGGNRPVTLLAQTTFSVPEWEKCVEKLKKVCTKLRIFDTICIATEKRQSEARELAAQSDAMIVIGGRKSSNTAKLAQLCGAYCDTFLIESAAELHDLDLGGYTRIGVTAGASTPACIIKEVHKTMSEILKDQDELSFEEMLNESFKTIDNREKVTATVTGIAPNEISVDIGTKHAGYVPLSELTDDPNAKPEELVKVGDQMDLLVVRVNDVEGTVMLSKKRLDAIAGFEKVMNAVDTEEILEGTVVEVIKGGVLALTNGVKVFIPASQATLSRNDSLEDLLKKKVQFKILEVNRQRKRAVGSIRAVLREQRRELEEKFWQEVEVGKHYTGVVKSLTSYGAFVNLGGVDGMVHISELSWNRIKHPSEIVSVGDTVEVYIKDIDAENKKISLGYKKAEDNPWVIMQRDYAVGTVCTVKVVSMTPFGAFAQIIPGVDGLIHISQISNERINKPSDVLSIGQEVEVKITELDSEKKRVSLSIRALLADKAPAPAEEEAPAAEESAVVYEAGPDGAQGEIPEDSAE</sequence>
<evidence type="ECO:0000256" key="9">
    <source>
        <dbReference type="SAM" id="MobiDB-lite"/>
    </source>
</evidence>
<keyword evidence="12" id="KW-1185">Reference proteome</keyword>
<feature type="binding site" evidence="8">
    <location>
        <position position="123"/>
    </location>
    <ligand>
        <name>(2E)-4-hydroxy-3-methylbut-2-enyl diphosphate</name>
        <dbReference type="ChEBI" id="CHEBI:128753"/>
    </ligand>
</feature>
<feature type="binding site" evidence="8">
    <location>
        <position position="224"/>
    </location>
    <ligand>
        <name>isopentenyl diphosphate</name>
        <dbReference type="ChEBI" id="CHEBI:128769"/>
    </ligand>
</feature>
<evidence type="ECO:0000256" key="4">
    <source>
        <dbReference type="ARBA" id="ARBA00022980"/>
    </source>
</evidence>
<proteinExistence type="inferred from homology"/>
<dbReference type="InterPro" id="IPR003451">
    <property type="entry name" value="LytB/IspH"/>
</dbReference>
<keyword evidence="5 8" id="KW-0408">Iron</keyword>
<comment type="similarity">
    <text evidence="8">Belongs to the IspH family.</text>
</comment>
<feature type="binding site" evidence="8">
    <location>
        <position position="167"/>
    </location>
    <ligand>
        <name>(2E)-4-hydroxy-3-methylbut-2-enyl diphosphate</name>
        <dbReference type="ChEBI" id="CHEBI:128753"/>
    </ligand>
</feature>
<dbReference type="NCBIfam" id="NF005208">
    <property type="entry name" value="PRK06676.1"/>
    <property type="match status" value="1"/>
</dbReference>
<dbReference type="UniPathway" id="UPA00059">
    <property type="reaction ID" value="UER00105"/>
</dbReference>
<feature type="binding site" evidence="8">
    <location>
        <position position="224"/>
    </location>
    <ligand>
        <name>dimethylallyl diphosphate</name>
        <dbReference type="ChEBI" id="CHEBI:57623"/>
    </ligand>
</feature>
<feature type="binding site" evidence="8">
    <location>
        <position position="13"/>
    </location>
    <ligand>
        <name>[4Fe-4S] cluster</name>
        <dbReference type="ChEBI" id="CHEBI:49883"/>
    </ligand>
</feature>
<comment type="catalytic activity">
    <reaction evidence="8">
        <text>isopentenyl diphosphate + 2 oxidized [2Fe-2S]-[ferredoxin] + H2O = (2E)-4-hydroxy-3-methylbut-2-enyl diphosphate + 2 reduced [2Fe-2S]-[ferredoxin] + 2 H(+)</text>
        <dbReference type="Rhea" id="RHEA:24488"/>
        <dbReference type="Rhea" id="RHEA-COMP:10000"/>
        <dbReference type="Rhea" id="RHEA-COMP:10001"/>
        <dbReference type="ChEBI" id="CHEBI:15377"/>
        <dbReference type="ChEBI" id="CHEBI:15378"/>
        <dbReference type="ChEBI" id="CHEBI:33737"/>
        <dbReference type="ChEBI" id="CHEBI:33738"/>
        <dbReference type="ChEBI" id="CHEBI:128753"/>
        <dbReference type="ChEBI" id="CHEBI:128769"/>
        <dbReference type="EC" id="1.17.7.4"/>
    </reaction>
</comment>
<evidence type="ECO:0000256" key="7">
    <source>
        <dbReference type="ARBA" id="ARBA00023274"/>
    </source>
</evidence>
<dbReference type="InterPro" id="IPR035104">
    <property type="entry name" value="Ribosomal_protein_S1-like"/>
</dbReference>
<feature type="binding site" evidence="8">
    <location>
        <position position="223"/>
    </location>
    <ligand>
        <name>isopentenyl diphosphate</name>
        <dbReference type="ChEBI" id="CHEBI:128769"/>
    </ligand>
</feature>
<accession>A0A498CNR4</accession>
<dbReference type="Proteomes" id="UP000276301">
    <property type="component" value="Unassembled WGS sequence"/>
</dbReference>
<dbReference type="InterPro" id="IPR003029">
    <property type="entry name" value="S1_domain"/>
</dbReference>
<feature type="binding site" evidence="8">
    <location>
        <position position="74"/>
    </location>
    <ligand>
        <name>dimethylallyl diphosphate</name>
        <dbReference type="ChEBI" id="CHEBI:57623"/>
    </ligand>
</feature>
<keyword evidence="3 8" id="KW-0479">Metal-binding</keyword>
<dbReference type="NCBIfam" id="TIGR00216">
    <property type="entry name" value="ispH_lytB"/>
    <property type="match status" value="1"/>
</dbReference>
<comment type="cofactor">
    <cofactor evidence="8">
        <name>[4Fe-4S] cluster</name>
        <dbReference type="ChEBI" id="CHEBI:49883"/>
    </cofactor>
    <text evidence="8">Binds 1 [4Fe-4S] cluster per subunit.</text>
</comment>
<dbReference type="GO" id="GO:0051539">
    <property type="term" value="F:4 iron, 4 sulfur cluster binding"/>
    <property type="evidence" value="ECO:0007669"/>
    <property type="project" value="UniProtKB-UniRule"/>
</dbReference>
<dbReference type="GO" id="GO:0005840">
    <property type="term" value="C:ribosome"/>
    <property type="evidence" value="ECO:0007669"/>
    <property type="project" value="UniProtKB-KW"/>
</dbReference>
<dbReference type="GO" id="GO:0046872">
    <property type="term" value="F:metal ion binding"/>
    <property type="evidence" value="ECO:0007669"/>
    <property type="project" value="UniProtKB-KW"/>
</dbReference>
<evidence type="ECO:0000256" key="8">
    <source>
        <dbReference type="HAMAP-Rule" id="MF_00191"/>
    </source>
</evidence>
<feature type="binding site" evidence="8">
    <location>
        <position position="96"/>
    </location>
    <ligand>
        <name>[4Fe-4S] cluster</name>
        <dbReference type="ChEBI" id="CHEBI:49883"/>
    </ligand>
</feature>
<feature type="domain" description="S1 motif" evidence="10">
    <location>
        <begin position="392"/>
        <end position="458"/>
    </location>
</feature>
<dbReference type="FunFam" id="2.40.50.140:FF:000051">
    <property type="entry name" value="RNA-binding transcriptional accessory protein"/>
    <property type="match status" value="1"/>
</dbReference>
<evidence type="ECO:0000313" key="11">
    <source>
        <dbReference type="EMBL" id="RLL12459.1"/>
    </source>
</evidence>
<feature type="region of interest" description="Disordered" evidence="9">
    <location>
        <begin position="640"/>
        <end position="675"/>
    </location>
</feature>
<evidence type="ECO:0000313" key="12">
    <source>
        <dbReference type="Proteomes" id="UP000276301"/>
    </source>
</evidence>
<dbReference type="EMBL" id="RCHT01000006">
    <property type="protein sequence ID" value="RLL12459.1"/>
    <property type="molecule type" value="Genomic_DNA"/>
</dbReference>
<dbReference type="PROSITE" id="PS50126">
    <property type="entry name" value="S1"/>
    <property type="match status" value="4"/>
</dbReference>
<dbReference type="GO" id="GO:0006412">
    <property type="term" value="P:translation"/>
    <property type="evidence" value="ECO:0007669"/>
    <property type="project" value="TreeGrafter"/>
</dbReference>
<feature type="binding site" evidence="8">
    <location>
        <position position="224"/>
    </location>
    <ligand>
        <name>(2E)-4-hydroxy-3-methylbut-2-enyl diphosphate</name>
        <dbReference type="ChEBI" id="CHEBI:128753"/>
    </ligand>
</feature>
<evidence type="ECO:0000259" key="10">
    <source>
        <dbReference type="PROSITE" id="PS50126"/>
    </source>
</evidence>
<feature type="binding site" evidence="8">
    <location>
        <position position="223"/>
    </location>
    <ligand>
        <name>dimethylallyl diphosphate</name>
        <dbReference type="ChEBI" id="CHEBI:57623"/>
    </ligand>
</feature>
<dbReference type="GO" id="GO:0005737">
    <property type="term" value="C:cytoplasm"/>
    <property type="evidence" value="ECO:0007669"/>
    <property type="project" value="UniProtKB-ARBA"/>
</dbReference>
<feature type="binding site" evidence="8">
    <location>
        <position position="225"/>
    </location>
    <ligand>
        <name>(2E)-4-hydroxy-3-methylbut-2-enyl diphosphate</name>
        <dbReference type="ChEBI" id="CHEBI:128753"/>
    </ligand>
</feature>
<dbReference type="AlphaFoldDB" id="A0A498CNR4"/>
<feature type="binding site" evidence="8">
    <location>
        <position position="41"/>
    </location>
    <ligand>
        <name>dimethylallyl diphosphate</name>
        <dbReference type="ChEBI" id="CHEBI:57623"/>
    </ligand>
</feature>
<feature type="domain" description="S1 motif" evidence="10">
    <location>
        <begin position="564"/>
        <end position="633"/>
    </location>
</feature>
<dbReference type="PANTHER" id="PTHR10724">
    <property type="entry name" value="30S RIBOSOMAL PROTEIN S1"/>
    <property type="match status" value="1"/>
</dbReference>
<comment type="catalytic activity">
    <reaction evidence="8">
        <text>dimethylallyl diphosphate + 2 oxidized [2Fe-2S]-[ferredoxin] + H2O = (2E)-4-hydroxy-3-methylbut-2-enyl diphosphate + 2 reduced [2Fe-2S]-[ferredoxin] + 2 H(+)</text>
        <dbReference type="Rhea" id="RHEA:24825"/>
        <dbReference type="Rhea" id="RHEA-COMP:10000"/>
        <dbReference type="Rhea" id="RHEA-COMP:10001"/>
        <dbReference type="ChEBI" id="CHEBI:15377"/>
        <dbReference type="ChEBI" id="CHEBI:15378"/>
        <dbReference type="ChEBI" id="CHEBI:33737"/>
        <dbReference type="ChEBI" id="CHEBI:33738"/>
        <dbReference type="ChEBI" id="CHEBI:57623"/>
        <dbReference type="ChEBI" id="CHEBI:128753"/>
        <dbReference type="EC" id="1.17.7.4"/>
    </reaction>
</comment>
<dbReference type="CDD" id="cd05688">
    <property type="entry name" value="S1_RPS1_repeat_ec3"/>
    <property type="match status" value="1"/>
</dbReference>
<comment type="function">
    <text evidence="8">Catalyzes the conversion of 1-hydroxy-2-methyl-2-(E)-butenyl 4-diphosphate (HMBPP) into a mixture of isopentenyl diphosphate (IPP) and dimethylallyl diphosphate (DMAPP). Acts in the terminal step of the DOXP/MEP pathway for isoprenoid precursor biosynthesis.</text>
</comment>
<feature type="binding site" evidence="8">
    <location>
        <position position="41"/>
    </location>
    <ligand>
        <name>isopentenyl diphosphate</name>
        <dbReference type="ChEBI" id="CHEBI:128769"/>
    </ligand>
</feature>
<feature type="active site" description="Proton donor" evidence="8">
    <location>
        <position position="125"/>
    </location>
</feature>
<dbReference type="SMART" id="SM00316">
    <property type="entry name" value="S1"/>
    <property type="match status" value="4"/>
</dbReference>
<dbReference type="PRINTS" id="PR00681">
    <property type="entry name" value="RIBOSOMALS1"/>
</dbReference>
<dbReference type="Gene3D" id="3.40.1010.20">
    <property type="entry name" value="4-hydroxy-3-methylbut-2-enyl diphosphate reductase, catalytic domain"/>
    <property type="match status" value="2"/>
</dbReference>
<dbReference type="GO" id="GO:0003735">
    <property type="term" value="F:structural constituent of ribosome"/>
    <property type="evidence" value="ECO:0007669"/>
    <property type="project" value="TreeGrafter"/>
</dbReference>
<feature type="binding site" evidence="8">
    <location>
        <position position="123"/>
    </location>
    <ligand>
        <name>dimethylallyl diphosphate</name>
        <dbReference type="ChEBI" id="CHEBI:57623"/>
    </ligand>
</feature>
<dbReference type="GO" id="GO:0019288">
    <property type="term" value="P:isopentenyl diphosphate biosynthetic process, methylerythritol 4-phosphate pathway"/>
    <property type="evidence" value="ECO:0007669"/>
    <property type="project" value="UniProtKB-UniRule"/>
</dbReference>
<keyword evidence="8 11" id="KW-0560">Oxidoreductase</keyword>
<dbReference type="CDD" id="cd05687">
    <property type="entry name" value="S1_RPS1_repeat_ec1_hs1"/>
    <property type="match status" value="1"/>
</dbReference>
<dbReference type="NCBIfam" id="NF000907">
    <property type="entry name" value="PRK00087.1"/>
    <property type="match status" value="1"/>
</dbReference>
<evidence type="ECO:0000256" key="5">
    <source>
        <dbReference type="ARBA" id="ARBA00023004"/>
    </source>
</evidence>
<feature type="binding site" evidence="8">
    <location>
        <position position="266"/>
    </location>
    <ligand>
        <name>isopentenyl diphosphate</name>
        <dbReference type="ChEBI" id="CHEBI:128769"/>
    </ligand>
</feature>
<keyword evidence="4 11" id="KW-0689">Ribosomal protein</keyword>
<evidence type="ECO:0000256" key="3">
    <source>
        <dbReference type="ARBA" id="ARBA00022723"/>
    </source>
</evidence>
<keyword evidence="6 8" id="KW-0411">Iron-sulfur</keyword>
<dbReference type="SUPFAM" id="SSF50249">
    <property type="entry name" value="Nucleic acid-binding proteins"/>
    <property type="match status" value="4"/>
</dbReference>
<feature type="binding site" evidence="8">
    <location>
        <position position="225"/>
    </location>
    <ligand>
        <name>dimethylallyl diphosphate</name>
        <dbReference type="ChEBI" id="CHEBI:57623"/>
    </ligand>
</feature>
<comment type="similarity">
    <text evidence="1">Belongs to the bacterial ribosomal protein bS1 family.</text>
</comment>
<dbReference type="HAMAP" id="MF_00191">
    <property type="entry name" value="IspH"/>
    <property type="match status" value="1"/>
</dbReference>
<feature type="domain" description="S1 motif" evidence="10">
    <location>
        <begin position="479"/>
        <end position="547"/>
    </location>
</feature>
<feature type="binding site" evidence="8">
    <location>
        <position position="74"/>
    </location>
    <ligand>
        <name>isopentenyl diphosphate</name>
        <dbReference type="ChEBI" id="CHEBI:128769"/>
    </ligand>
</feature>
<dbReference type="Pfam" id="PF02401">
    <property type="entry name" value="LYTB"/>
    <property type="match status" value="1"/>
</dbReference>
<feature type="binding site" evidence="8">
    <location>
        <position position="41"/>
    </location>
    <ligand>
        <name>(2E)-4-hydroxy-3-methylbut-2-enyl diphosphate</name>
        <dbReference type="ChEBI" id="CHEBI:128753"/>
    </ligand>
</feature>
<organism evidence="11 12">
    <name type="scientific">Anaerotruncus massiliensis</name>
    <name type="common">ex Liu et al. 2021</name>
    <dbReference type="NCBI Taxonomy" id="2321404"/>
    <lineage>
        <taxon>Bacteria</taxon>
        <taxon>Bacillati</taxon>
        <taxon>Bacillota</taxon>
        <taxon>Clostridia</taxon>
        <taxon>Eubacteriales</taxon>
        <taxon>Oscillospiraceae</taxon>
        <taxon>Anaerotruncus</taxon>
    </lineage>
</organism>
<feature type="binding site" evidence="8">
    <location>
        <position position="266"/>
    </location>
    <ligand>
        <name>dimethylallyl diphosphate</name>
        <dbReference type="ChEBI" id="CHEBI:57623"/>
    </ligand>
</feature>
<name>A0A498CNR4_9FIRM</name>
<dbReference type="CDD" id="cd13944">
    <property type="entry name" value="lytB_ispH"/>
    <property type="match status" value="1"/>
</dbReference>
<comment type="pathway">
    <text evidence="8">Isoprenoid biosynthesis; isopentenyl diphosphate biosynthesis via DXP pathway; isopentenyl diphosphate from 1-deoxy-D-xylulose 5-phosphate: step 6/6.</text>
</comment>
<dbReference type="InterPro" id="IPR012340">
    <property type="entry name" value="NA-bd_OB-fold"/>
</dbReference>
<evidence type="ECO:0000256" key="2">
    <source>
        <dbReference type="ARBA" id="ARBA00022485"/>
    </source>
</evidence>
<dbReference type="PANTHER" id="PTHR10724:SF7">
    <property type="entry name" value="SMALL RIBOSOMAL SUBUNIT PROTEIN BS1C"/>
    <property type="match status" value="1"/>
</dbReference>
<dbReference type="GO" id="GO:0003729">
    <property type="term" value="F:mRNA binding"/>
    <property type="evidence" value="ECO:0007669"/>
    <property type="project" value="TreeGrafter"/>
</dbReference>
<dbReference type="GO" id="GO:0050992">
    <property type="term" value="P:dimethylallyl diphosphate biosynthetic process"/>
    <property type="evidence" value="ECO:0007669"/>
    <property type="project" value="UniProtKB-UniRule"/>
</dbReference>
<feature type="binding site" evidence="8">
    <location>
        <position position="225"/>
    </location>
    <ligand>
        <name>isopentenyl diphosphate</name>
        <dbReference type="ChEBI" id="CHEBI:128769"/>
    </ligand>
</feature>
<feature type="domain" description="S1 motif" evidence="10">
    <location>
        <begin position="305"/>
        <end position="374"/>
    </location>
</feature>
<evidence type="ECO:0000256" key="1">
    <source>
        <dbReference type="ARBA" id="ARBA00006767"/>
    </source>
</evidence>
<keyword evidence="2 8" id="KW-0004">4Fe-4S</keyword>
<dbReference type="GO" id="GO:0051745">
    <property type="term" value="F:4-hydroxy-3-methylbut-2-enyl diphosphate reductase activity"/>
    <property type="evidence" value="ECO:0007669"/>
    <property type="project" value="UniProtKB-UniRule"/>
</dbReference>
<gene>
    <name evidence="8" type="primary">ispH</name>
    <name evidence="11" type="ORF">D4A47_05665</name>
</gene>
<feature type="binding site" evidence="8">
    <location>
        <position position="123"/>
    </location>
    <ligand>
        <name>isopentenyl diphosphate</name>
        <dbReference type="ChEBI" id="CHEBI:128769"/>
    </ligand>
</feature>
<comment type="pathway">
    <text evidence="8">Isoprenoid biosynthesis; dimethylallyl diphosphate biosynthesis; dimethylallyl diphosphate from (2E)-4-hydroxy-3-methylbutenyl diphosphate: step 1/1.</text>
</comment>
<reference evidence="11 12" key="1">
    <citation type="submission" date="2018-10" db="EMBL/GenBank/DDBJ databases">
        <title>Anaerotruncus faecis sp. nov., isolated from human feces.</title>
        <authorList>
            <person name="Wang Y.-J."/>
        </authorList>
    </citation>
    <scope>NUCLEOTIDE SEQUENCE [LARGE SCALE GENOMIC DNA]</scope>
    <source>
        <strain evidence="11 12">22A2-44</strain>
    </source>
</reference>
<evidence type="ECO:0000256" key="6">
    <source>
        <dbReference type="ARBA" id="ARBA00023014"/>
    </source>
</evidence>
<dbReference type="EC" id="1.17.7.4" evidence="8"/>
<dbReference type="Pfam" id="PF00575">
    <property type="entry name" value="S1"/>
    <property type="match status" value="4"/>
</dbReference>
<dbReference type="Gene3D" id="3.40.50.11270">
    <property type="match status" value="1"/>
</dbReference>
<dbReference type="InterPro" id="IPR050437">
    <property type="entry name" value="Ribos_protein_bS1-like"/>
</dbReference>
<keyword evidence="7" id="KW-0687">Ribonucleoprotein</keyword>
<dbReference type="CDD" id="cd04465">
    <property type="entry name" value="S1_RPS1_repeat_ec2_hs2"/>
    <property type="match status" value="1"/>
</dbReference>
<dbReference type="UniPathway" id="UPA00056">
    <property type="reaction ID" value="UER00097"/>
</dbReference>
<feature type="binding site" evidence="8">
    <location>
        <position position="74"/>
    </location>
    <ligand>
        <name>(2E)-4-hydroxy-3-methylbut-2-enyl diphosphate</name>
        <dbReference type="ChEBI" id="CHEBI:128753"/>
    </ligand>
</feature>
<dbReference type="RefSeq" id="WP_121586527.1">
    <property type="nucleotide sequence ID" value="NZ_RCHT01000006.1"/>
</dbReference>
<protein>
    <recommendedName>
        <fullName evidence="8">4-hydroxy-3-methylbut-2-enyl diphosphate reductase</fullName>
        <shortName evidence="8">HMBPP reductase</shortName>
        <ecNumber evidence="8">1.17.7.4</ecNumber>
    </recommendedName>
</protein>
<feature type="binding site" evidence="8">
    <location>
        <position position="195"/>
    </location>
    <ligand>
        <name>[4Fe-4S] cluster</name>
        <dbReference type="ChEBI" id="CHEBI:49883"/>
    </ligand>
</feature>
<dbReference type="GO" id="GO:0016114">
    <property type="term" value="P:terpenoid biosynthetic process"/>
    <property type="evidence" value="ECO:0007669"/>
    <property type="project" value="UniProtKB-UniRule"/>
</dbReference>
<feature type="binding site" evidence="8">
    <location>
        <position position="266"/>
    </location>
    <ligand>
        <name>(2E)-4-hydroxy-3-methylbut-2-enyl diphosphate</name>
        <dbReference type="ChEBI" id="CHEBI:128753"/>
    </ligand>
</feature>